<dbReference type="InterPro" id="IPR002931">
    <property type="entry name" value="Transglutaminase-like"/>
</dbReference>
<dbReference type="Pfam" id="PF01841">
    <property type="entry name" value="Transglut_core"/>
    <property type="match status" value="1"/>
</dbReference>
<feature type="region of interest" description="Disordered" evidence="1">
    <location>
        <begin position="554"/>
        <end position="593"/>
    </location>
</feature>
<dbReference type="Gene3D" id="3.10.620.30">
    <property type="match status" value="1"/>
</dbReference>
<feature type="transmembrane region" description="Helical" evidence="2">
    <location>
        <begin position="599"/>
        <end position="623"/>
    </location>
</feature>
<evidence type="ECO:0000313" key="4">
    <source>
        <dbReference type="EMBL" id="NHN56045.1"/>
    </source>
</evidence>
<dbReference type="InterPro" id="IPR038765">
    <property type="entry name" value="Papain-like_cys_pep_sf"/>
</dbReference>
<feature type="transmembrane region" description="Helical" evidence="2">
    <location>
        <begin position="61"/>
        <end position="80"/>
    </location>
</feature>
<organism evidence="4 5">
    <name type="scientific">Metallococcus carri</name>
    <dbReference type="NCBI Taxonomy" id="1656884"/>
    <lineage>
        <taxon>Bacteria</taxon>
        <taxon>Bacillati</taxon>
        <taxon>Actinomycetota</taxon>
        <taxon>Actinomycetes</taxon>
        <taxon>Micrococcales</taxon>
        <taxon>Dermacoccaceae</taxon>
        <taxon>Metallococcus</taxon>
    </lineage>
</organism>
<accession>A0A967B286</accession>
<dbReference type="AlphaFoldDB" id="A0A967B286"/>
<feature type="transmembrane region" description="Helical" evidence="2">
    <location>
        <begin position="112"/>
        <end position="132"/>
    </location>
</feature>
<dbReference type="RefSeq" id="WP_166196430.1">
    <property type="nucleotide sequence ID" value="NZ_JAAOIV010000006.1"/>
</dbReference>
<dbReference type="InterPro" id="IPR021878">
    <property type="entry name" value="TgpA_N"/>
</dbReference>
<dbReference type="PANTHER" id="PTHR42736">
    <property type="entry name" value="PROTEIN-GLUTAMINE GAMMA-GLUTAMYLTRANSFERASE"/>
    <property type="match status" value="1"/>
</dbReference>
<keyword evidence="2" id="KW-0812">Transmembrane</keyword>
<evidence type="ECO:0000256" key="1">
    <source>
        <dbReference type="SAM" id="MobiDB-lite"/>
    </source>
</evidence>
<feature type="transmembrane region" description="Helical" evidence="2">
    <location>
        <begin position="212"/>
        <end position="231"/>
    </location>
</feature>
<feature type="transmembrane region" description="Helical" evidence="2">
    <location>
        <begin position="31"/>
        <end position="49"/>
    </location>
</feature>
<feature type="domain" description="Transglutaminase-like" evidence="3">
    <location>
        <begin position="470"/>
        <end position="540"/>
    </location>
</feature>
<feature type="non-terminal residue" evidence="4">
    <location>
        <position position="703"/>
    </location>
</feature>
<keyword evidence="2" id="KW-1133">Transmembrane helix</keyword>
<protein>
    <submittedName>
        <fullName evidence="4">Transglutaminase domain-containing protein</fullName>
    </submittedName>
</protein>
<evidence type="ECO:0000256" key="2">
    <source>
        <dbReference type="SAM" id="Phobius"/>
    </source>
</evidence>
<comment type="caution">
    <text evidence="4">The sequence shown here is derived from an EMBL/GenBank/DDBJ whole genome shotgun (WGS) entry which is preliminary data.</text>
</comment>
<evidence type="ECO:0000259" key="3">
    <source>
        <dbReference type="SMART" id="SM00460"/>
    </source>
</evidence>
<feature type="compositionally biased region" description="Low complexity" evidence="1">
    <location>
        <begin position="569"/>
        <end position="593"/>
    </location>
</feature>
<sequence length="703" mass="74585">MRARPVETLLGTACVILAAWPVSRLLIGGRWFGELLIVLALVALSGMALRQLRVPSGLTPWIQTLLVLLAALFLFVLPHADAEGVREAVRALLEEANTTVRRYTAPAPATDGLRFAIVTAIGLVAVVVDALAAGSKVPALAGIPLALIFLVAASNQTDPLPPAYFVAPAVAWLVLLWHQSQDRVRAWSRVEARPTGPTLLADRLGLGGLASAARAVGILAVVGALLLPAAIPHLSPTFLGEGLGRGNGPAQRVGFSTTVDLTRSLSSNDPTPVLTFQTSDASPPPMRVAVTSTYDNGQWSRDPFNGDVRGRDNERLPAPLGLSPSAGAVSMSAQVRDSSLEAGLVATQTPLLSADLAGTSWQLDRSTSVIVPSRAVSDYRYTYASLAPSARPTSTAEPRAGFERELALDQRAVPELRRTAAAIGLRGDPFDRAVQIQNYLRNDGAFTYSLQLAETRTGVGGVQVDPITNFLLTKQGYCVQFATAMIMLARMEGIPSRMALGFLPGVANQAGVRTVLQADAHSWPELWFPGLGWTRFEPTPASRSGAAPNYAVQAAPTAGGREVTDSESDTPTSSSQSSSTSSEAAPAPQAQRPSSIGRWVAGIGWLLLVAVVAAIFALLLPLAARRRRRTLLRTAQSPQERVETQWQLLQEDLSDYGIRPPPAASPRAAAEHYRRAALLGGSTSEALRRATATVERVRYAPPG</sequence>
<dbReference type="Proteomes" id="UP000744769">
    <property type="component" value="Unassembled WGS sequence"/>
</dbReference>
<evidence type="ECO:0000313" key="5">
    <source>
        <dbReference type="Proteomes" id="UP000744769"/>
    </source>
</evidence>
<dbReference type="InterPro" id="IPR052901">
    <property type="entry name" value="Bact_TGase-like"/>
</dbReference>
<dbReference type="EMBL" id="JAAOIV010000006">
    <property type="protein sequence ID" value="NHN56045.1"/>
    <property type="molecule type" value="Genomic_DNA"/>
</dbReference>
<dbReference type="SUPFAM" id="SSF54001">
    <property type="entry name" value="Cysteine proteinases"/>
    <property type="match status" value="1"/>
</dbReference>
<dbReference type="SMART" id="SM00460">
    <property type="entry name" value="TGc"/>
    <property type="match status" value="1"/>
</dbReference>
<gene>
    <name evidence="4" type="ORF">G9U51_09680</name>
</gene>
<name>A0A967B286_9MICO</name>
<dbReference type="PANTHER" id="PTHR42736:SF1">
    <property type="entry name" value="PROTEIN-GLUTAMINE GAMMA-GLUTAMYLTRANSFERASE"/>
    <property type="match status" value="1"/>
</dbReference>
<proteinExistence type="predicted"/>
<feature type="transmembrane region" description="Helical" evidence="2">
    <location>
        <begin position="162"/>
        <end position="179"/>
    </location>
</feature>
<keyword evidence="5" id="KW-1185">Reference proteome</keyword>
<keyword evidence="2" id="KW-0472">Membrane</keyword>
<dbReference type="Pfam" id="PF11992">
    <property type="entry name" value="TgpA_N"/>
    <property type="match status" value="1"/>
</dbReference>
<reference evidence="4" key="1">
    <citation type="submission" date="2020-03" db="EMBL/GenBank/DDBJ databases">
        <title>Draft sequencing of Calidifontibacter sp. DB0510.</title>
        <authorList>
            <person name="Kim D.-U."/>
        </authorList>
    </citation>
    <scope>NUCLEOTIDE SEQUENCE</scope>
    <source>
        <strain evidence="4">DB0510</strain>
    </source>
</reference>